<keyword evidence="4" id="KW-0472">Membrane</keyword>
<feature type="transmembrane region" description="Helical" evidence="4">
    <location>
        <begin position="265"/>
        <end position="290"/>
    </location>
</feature>
<dbReference type="FunFam" id="3.30.70.270:FF:000001">
    <property type="entry name" value="Diguanylate cyclase domain protein"/>
    <property type="match status" value="1"/>
</dbReference>
<dbReference type="InterPro" id="IPR050469">
    <property type="entry name" value="Diguanylate_Cyclase"/>
</dbReference>
<dbReference type="GO" id="GO:0052621">
    <property type="term" value="F:diguanylate cyclase activity"/>
    <property type="evidence" value="ECO:0007669"/>
    <property type="project" value="UniProtKB-EC"/>
</dbReference>
<dbReference type="Gene3D" id="3.30.70.270">
    <property type="match status" value="1"/>
</dbReference>
<dbReference type="Pfam" id="PF00990">
    <property type="entry name" value="GGDEF"/>
    <property type="match status" value="1"/>
</dbReference>
<comment type="cofactor">
    <cofactor evidence="1">
        <name>Mg(2+)</name>
        <dbReference type="ChEBI" id="CHEBI:18420"/>
    </cofactor>
</comment>
<dbReference type="Gene3D" id="2.60.40.2380">
    <property type="match status" value="1"/>
</dbReference>
<evidence type="ECO:0000313" key="6">
    <source>
        <dbReference type="EMBL" id="AUM11293.1"/>
    </source>
</evidence>
<dbReference type="AlphaFoldDB" id="A0A2K9LGC4"/>
<evidence type="ECO:0000256" key="1">
    <source>
        <dbReference type="ARBA" id="ARBA00001946"/>
    </source>
</evidence>
<dbReference type="GO" id="GO:0043709">
    <property type="term" value="P:cell adhesion involved in single-species biofilm formation"/>
    <property type="evidence" value="ECO:0007669"/>
    <property type="project" value="TreeGrafter"/>
</dbReference>
<dbReference type="Proteomes" id="UP000235116">
    <property type="component" value="Chromosome"/>
</dbReference>
<dbReference type="RefSeq" id="WP_101892633.1">
    <property type="nucleotide sequence ID" value="NZ_CP022684.1"/>
</dbReference>
<dbReference type="GO" id="GO:0005886">
    <property type="term" value="C:plasma membrane"/>
    <property type="evidence" value="ECO:0007669"/>
    <property type="project" value="TreeGrafter"/>
</dbReference>
<gene>
    <name evidence="6" type="ORF">Kalk_02110</name>
</gene>
<evidence type="ECO:0000256" key="3">
    <source>
        <dbReference type="ARBA" id="ARBA00034247"/>
    </source>
</evidence>
<organism evidence="6 7">
    <name type="scientific">Ketobacter alkanivorans</name>
    <dbReference type="NCBI Taxonomy" id="1917421"/>
    <lineage>
        <taxon>Bacteria</taxon>
        <taxon>Pseudomonadati</taxon>
        <taxon>Pseudomonadota</taxon>
        <taxon>Gammaproteobacteria</taxon>
        <taxon>Pseudomonadales</taxon>
        <taxon>Ketobacteraceae</taxon>
        <taxon>Ketobacter</taxon>
    </lineage>
</organism>
<keyword evidence="4" id="KW-0812">Transmembrane</keyword>
<dbReference type="SMART" id="SM00267">
    <property type="entry name" value="GGDEF"/>
    <property type="match status" value="1"/>
</dbReference>
<feature type="transmembrane region" description="Helical" evidence="4">
    <location>
        <begin position="334"/>
        <end position="352"/>
    </location>
</feature>
<feature type="transmembrane region" description="Helical" evidence="4">
    <location>
        <begin position="424"/>
        <end position="441"/>
    </location>
</feature>
<proteinExistence type="predicted"/>
<evidence type="ECO:0000256" key="2">
    <source>
        <dbReference type="ARBA" id="ARBA00012528"/>
    </source>
</evidence>
<dbReference type="PANTHER" id="PTHR45138">
    <property type="entry name" value="REGULATORY COMPONENTS OF SENSORY TRANSDUCTION SYSTEM"/>
    <property type="match status" value="1"/>
</dbReference>
<dbReference type="InterPro" id="IPR000160">
    <property type="entry name" value="GGDEF_dom"/>
</dbReference>
<dbReference type="InterPro" id="IPR011623">
    <property type="entry name" value="7TMR_DISM_rcpt_extracell_dom1"/>
</dbReference>
<sequence>MGSTDRRAGQFGSFRRGTGRRLPLDITIQSFNHSRSWLLKVILEQNPLEWLMMPGVLLMLTVARSLIFLILVLLPRVDAMASGAGFAVPEFFIHEELNGTLNPSEYQDVELLTRNHSFQLHVSKDNKGYSANAHWVLIPLDPLGMVQPSPYWLEYGFPLIDNIDVYFLNDQGWHFASSMGDMRPWSARQRYGPNFYFQIPPDTTYALVRLQTLGSMQFHFKIYDDTALDVALIDDAVFHGLFFGALIIMIFYNLFVFLMARDEAYLYYVILIASITLFELSVMGYGSMYLWRDNPSWMNSHVQAITVGLCLTFVVLFTRSILDVQSMSSALNKILLIECILSAIMAIVGALVSNEWMVRFTAIWPLFVVITVIISGGLAILRNRPGARIFVAAWGAGLVGAVLFSAQQQGWVATNEITVNSLKYGIVLNVVLLSFSMASHIRKLRQEKESYEKEARENYELALVDSLTGVPNRRAFDSVLEQEIERCRRDRRSISLMMIDIDYFKNFNDRYGHQQGDDTLVRAALIMRNALRRPSDALFRYGGEEFAVVLPDTDEEGARHTGERVISAIRKLCIPHEESPFKQVTVSIGAAVAKNANIGAEDFIQIADQAMYDAKRKGRNTFVLTEQRNTPVVNIGDYFKNTPKDTL</sequence>
<feature type="transmembrane region" description="Helical" evidence="4">
    <location>
        <begin position="358"/>
        <end position="380"/>
    </location>
</feature>
<accession>A0A2K9LGC4</accession>
<dbReference type="PROSITE" id="PS50887">
    <property type="entry name" value="GGDEF"/>
    <property type="match status" value="1"/>
</dbReference>
<dbReference type="EC" id="2.7.7.65" evidence="2"/>
<name>A0A2K9LGC4_9GAMM</name>
<feature type="transmembrane region" description="Helical" evidence="4">
    <location>
        <begin position="302"/>
        <end position="322"/>
    </location>
</feature>
<dbReference type="Pfam" id="PF07696">
    <property type="entry name" value="7TMR-DISMED2"/>
    <property type="match status" value="1"/>
</dbReference>
<dbReference type="CDD" id="cd01949">
    <property type="entry name" value="GGDEF"/>
    <property type="match status" value="1"/>
</dbReference>
<dbReference type="InterPro" id="IPR011622">
    <property type="entry name" value="7TMR_DISM_rcpt_extracell_dom2"/>
</dbReference>
<evidence type="ECO:0000256" key="4">
    <source>
        <dbReference type="SAM" id="Phobius"/>
    </source>
</evidence>
<feature type="transmembrane region" description="Helical" evidence="4">
    <location>
        <begin position="387"/>
        <end position="404"/>
    </location>
</feature>
<comment type="catalytic activity">
    <reaction evidence="3">
        <text>2 GTP = 3',3'-c-di-GMP + 2 diphosphate</text>
        <dbReference type="Rhea" id="RHEA:24898"/>
        <dbReference type="ChEBI" id="CHEBI:33019"/>
        <dbReference type="ChEBI" id="CHEBI:37565"/>
        <dbReference type="ChEBI" id="CHEBI:58805"/>
        <dbReference type="EC" id="2.7.7.65"/>
    </reaction>
</comment>
<dbReference type="KEGG" id="kak:Kalk_02110"/>
<feature type="transmembrane region" description="Helical" evidence="4">
    <location>
        <begin position="236"/>
        <end position="258"/>
    </location>
</feature>
<reference evidence="7" key="1">
    <citation type="submission" date="2017-08" db="EMBL/GenBank/DDBJ databases">
        <title>Direct submision.</title>
        <authorList>
            <person name="Kim S.-J."/>
            <person name="Rhee S.-K."/>
        </authorList>
    </citation>
    <scope>NUCLEOTIDE SEQUENCE [LARGE SCALE GENOMIC DNA]</scope>
    <source>
        <strain evidence="7">GI5</strain>
    </source>
</reference>
<dbReference type="OrthoDB" id="5296913at2"/>
<dbReference type="InterPro" id="IPR043128">
    <property type="entry name" value="Rev_trsase/Diguanyl_cyclase"/>
</dbReference>
<feature type="domain" description="GGDEF" evidence="5">
    <location>
        <begin position="492"/>
        <end position="627"/>
    </location>
</feature>
<dbReference type="InterPro" id="IPR029787">
    <property type="entry name" value="Nucleotide_cyclase"/>
</dbReference>
<dbReference type="PANTHER" id="PTHR45138:SF9">
    <property type="entry name" value="DIGUANYLATE CYCLASE DGCM-RELATED"/>
    <property type="match status" value="1"/>
</dbReference>
<dbReference type="GO" id="GO:1902201">
    <property type="term" value="P:negative regulation of bacterial-type flagellum-dependent cell motility"/>
    <property type="evidence" value="ECO:0007669"/>
    <property type="project" value="TreeGrafter"/>
</dbReference>
<keyword evidence="7" id="KW-1185">Reference proteome</keyword>
<evidence type="ECO:0000313" key="7">
    <source>
        <dbReference type="Proteomes" id="UP000235116"/>
    </source>
</evidence>
<dbReference type="SUPFAM" id="SSF55073">
    <property type="entry name" value="Nucleotide cyclase"/>
    <property type="match status" value="1"/>
</dbReference>
<evidence type="ECO:0000259" key="5">
    <source>
        <dbReference type="PROSITE" id="PS50887"/>
    </source>
</evidence>
<dbReference type="Pfam" id="PF07695">
    <property type="entry name" value="7TMR-DISM_7TM"/>
    <property type="match status" value="1"/>
</dbReference>
<keyword evidence="4" id="KW-1133">Transmembrane helix</keyword>
<dbReference type="EMBL" id="CP022684">
    <property type="protein sequence ID" value="AUM11293.1"/>
    <property type="molecule type" value="Genomic_DNA"/>
</dbReference>
<dbReference type="NCBIfam" id="TIGR00254">
    <property type="entry name" value="GGDEF"/>
    <property type="match status" value="1"/>
</dbReference>
<protein>
    <recommendedName>
        <fullName evidence="2">diguanylate cyclase</fullName>
        <ecNumber evidence="2">2.7.7.65</ecNumber>
    </recommendedName>
</protein>
<feature type="transmembrane region" description="Helical" evidence="4">
    <location>
        <begin position="50"/>
        <end position="74"/>
    </location>
</feature>